<dbReference type="InterPro" id="IPR017853">
    <property type="entry name" value="GH"/>
</dbReference>
<dbReference type="GO" id="GO:0033947">
    <property type="term" value="F:mannosylglycoprotein endo-beta-mannosidase activity"/>
    <property type="evidence" value="ECO:0007669"/>
    <property type="project" value="UniProtKB-EC"/>
</dbReference>
<dbReference type="InterPro" id="IPR041351">
    <property type="entry name" value="Ig_GlcNase"/>
</dbReference>
<dbReference type="Gene3D" id="2.60.120.260">
    <property type="entry name" value="Galactose-binding domain-like"/>
    <property type="match status" value="1"/>
</dbReference>
<name>F8NA22_9BACT</name>
<dbReference type="InterPro" id="IPR006102">
    <property type="entry name" value="Ig-like_GH2"/>
</dbReference>
<dbReference type="Pfam" id="PF00703">
    <property type="entry name" value="Glyco_hydro_2"/>
    <property type="match status" value="1"/>
</dbReference>
<dbReference type="SUPFAM" id="SSF51445">
    <property type="entry name" value="(Trans)glycosidases"/>
    <property type="match status" value="1"/>
</dbReference>
<proteinExistence type="inferred from homology"/>
<dbReference type="Gene3D" id="2.60.40.10">
    <property type="entry name" value="Immunoglobulins"/>
    <property type="match status" value="3"/>
</dbReference>
<dbReference type="eggNOG" id="COG3250">
    <property type="taxonomic scope" value="Bacteria"/>
</dbReference>
<feature type="domain" description="Exo-beta-D-glucosaminidase Ig-fold" evidence="6">
    <location>
        <begin position="735"/>
        <end position="841"/>
    </location>
</feature>
<reference evidence="9" key="1">
    <citation type="journal article" date="2011" name="Stand. Genomic Sci.">
        <title>Non-contiguous finished genome sequence of the opportunistic oral pathogen Prevotella multisaccharivorax type strain (PPPA20).</title>
        <authorList>
            <person name="Pati A."/>
            <person name="Gronow S."/>
            <person name="Lu M."/>
            <person name="Lapidus A."/>
            <person name="Nolan M."/>
            <person name="Lucas S."/>
            <person name="Hammon N."/>
            <person name="Deshpande S."/>
            <person name="Cheng J.F."/>
            <person name="Tapia R."/>
            <person name="Han C."/>
            <person name="Goodwin L."/>
            <person name="Pitluck S."/>
            <person name="Liolios K."/>
            <person name="Pagani I."/>
            <person name="Mavromatis K."/>
            <person name="Mikhailova N."/>
            <person name="Huntemann M."/>
            <person name="Chen A."/>
            <person name="Palaniappan K."/>
            <person name="Land M."/>
            <person name="Hauser L."/>
            <person name="Detter J.C."/>
            <person name="Brambilla E.M."/>
            <person name="Rohde M."/>
            <person name="Goker M."/>
            <person name="Woyke T."/>
            <person name="Bristow J."/>
            <person name="Eisen J.A."/>
            <person name="Markowitz V."/>
            <person name="Hugenholtz P."/>
            <person name="Kyrpides N.C."/>
            <person name="Klenk H.P."/>
            <person name="Ivanova N."/>
        </authorList>
    </citation>
    <scope>NUCLEOTIDE SEQUENCE [LARGE SCALE GENOMIC DNA]</scope>
    <source>
        <strain evidence="9">DSM 17128</strain>
    </source>
</reference>
<evidence type="ECO:0000313" key="8">
    <source>
        <dbReference type="EMBL" id="EGN55752.1"/>
    </source>
</evidence>
<dbReference type="SUPFAM" id="SSF49785">
    <property type="entry name" value="Galactose-binding domain-like"/>
    <property type="match status" value="1"/>
</dbReference>
<dbReference type="PANTHER" id="PTHR43536">
    <property type="entry name" value="MANNOSYLGLYCOPROTEIN ENDO-BETA-MANNOSIDASE"/>
    <property type="match status" value="1"/>
</dbReference>
<dbReference type="InterPro" id="IPR043534">
    <property type="entry name" value="EBDG/EBM"/>
</dbReference>
<feature type="signal peptide" evidence="4">
    <location>
        <begin position="1"/>
        <end position="23"/>
    </location>
</feature>
<organism evidence="8 9">
    <name type="scientific">Hallella multisaccharivorax DSM 17128</name>
    <dbReference type="NCBI Taxonomy" id="688246"/>
    <lineage>
        <taxon>Bacteria</taxon>
        <taxon>Pseudomonadati</taxon>
        <taxon>Bacteroidota</taxon>
        <taxon>Bacteroidia</taxon>
        <taxon>Bacteroidales</taxon>
        <taxon>Prevotellaceae</taxon>
        <taxon>Hallella</taxon>
    </lineage>
</organism>
<dbReference type="STRING" id="688246.Premu_0266"/>
<dbReference type="EC" id="3.2.1.152" evidence="8"/>
<evidence type="ECO:0000256" key="4">
    <source>
        <dbReference type="SAM" id="SignalP"/>
    </source>
</evidence>
<evidence type="ECO:0000259" key="7">
    <source>
        <dbReference type="Pfam" id="PF22666"/>
    </source>
</evidence>
<dbReference type="EMBL" id="GL945017">
    <property type="protein sequence ID" value="EGN55752.1"/>
    <property type="molecule type" value="Genomic_DNA"/>
</dbReference>
<protein>
    <submittedName>
        <fullName evidence="8">Mannosylglycoprotein endo-beta-mannosidase</fullName>
        <ecNumber evidence="8">3.2.1.152</ecNumber>
    </submittedName>
</protein>
<gene>
    <name evidence="8" type="ORF">Premu_0266</name>
</gene>
<dbReference type="SUPFAM" id="SSF49303">
    <property type="entry name" value="beta-Galactosidase/glucuronidase domain"/>
    <property type="match status" value="3"/>
</dbReference>
<dbReference type="Gene3D" id="3.20.20.80">
    <property type="entry name" value="Glycosidases"/>
    <property type="match status" value="1"/>
</dbReference>
<evidence type="ECO:0000256" key="2">
    <source>
        <dbReference type="ARBA" id="ARBA00022801"/>
    </source>
</evidence>
<evidence type="ECO:0000256" key="3">
    <source>
        <dbReference type="ARBA" id="ARBA00023295"/>
    </source>
</evidence>
<dbReference type="InterPro" id="IPR054593">
    <property type="entry name" value="Beta-mannosidase-like_N2"/>
</dbReference>
<dbReference type="HOGENOM" id="CLU_005015_2_4_10"/>
<accession>F8NA22</accession>
<feature type="chain" id="PRO_5003375885" evidence="4">
    <location>
        <begin position="24"/>
        <end position="849"/>
    </location>
</feature>
<evidence type="ECO:0000259" key="5">
    <source>
        <dbReference type="Pfam" id="PF00703"/>
    </source>
</evidence>
<dbReference type="RefSeq" id="WP_007572496.1">
    <property type="nucleotide sequence ID" value="NZ_BPTS01000001.1"/>
</dbReference>
<dbReference type="InterPro" id="IPR013783">
    <property type="entry name" value="Ig-like_fold"/>
</dbReference>
<evidence type="ECO:0000313" key="9">
    <source>
        <dbReference type="Proteomes" id="UP000002772"/>
    </source>
</evidence>
<dbReference type="InterPro" id="IPR008979">
    <property type="entry name" value="Galactose-bd-like_sf"/>
</dbReference>
<dbReference type="Pfam" id="PF22666">
    <property type="entry name" value="Glyco_hydro_2_N2"/>
    <property type="match status" value="1"/>
</dbReference>
<dbReference type="AlphaFoldDB" id="F8NA22"/>
<keyword evidence="2 8" id="KW-0378">Hydrolase</keyword>
<dbReference type="PANTHER" id="PTHR43536:SF1">
    <property type="entry name" value="MANNOSYLGLYCOPROTEIN ENDO-BETA-MANNOSIDASE"/>
    <property type="match status" value="1"/>
</dbReference>
<dbReference type="InterPro" id="IPR036156">
    <property type="entry name" value="Beta-gal/glucu_dom_sf"/>
</dbReference>
<feature type="domain" description="Glycoside hydrolase family 2 immunoglobulin-like beta-sandwich" evidence="5">
    <location>
        <begin position="188"/>
        <end position="298"/>
    </location>
</feature>
<comment type="similarity">
    <text evidence="1">Belongs to the glycosyl hydrolase 2 family.</text>
</comment>
<evidence type="ECO:0000256" key="1">
    <source>
        <dbReference type="ARBA" id="ARBA00007401"/>
    </source>
</evidence>
<dbReference type="OrthoDB" id="9801077at2"/>
<dbReference type="Proteomes" id="UP000002772">
    <property type="component" value="Unassembled WGS sequence"/>
</dbReference>
<dbReference type="Pfam" id="PF18368">
    <property type="entry name" value="Ig_GlcNase"/>
    <property type="match status" value="1"/>
</dbReference>
<keyword evidence="9" id="KW-1185">Reference proteome</keyword>
<sequence length="849" mass="96128">MKKLFFLLAGLCLSYVFSLSVCASVITLHDGWVLQNHYPTSVPSTVMGTLTENGEYGGILEGMNYKSVDCTRFEVPWIYENHFKLTDKELQGHHIFLQLDGISYRADIILNGKVLATKDQIFGTYCRHRLDITQDVQCDNDLKIEVYRAQKGEPNAGFVDWNPGPVDGNMGIIRPVSIIVCGDVLLSDPAVYSLVNKHTLKEAWLQLNTVIENVSDHEVTGHLVGSFDGRKFQWPMTLKPHQRRLLRLNDEDVEALHVLAPRLWWSRDLGKPDLYRMHLEFVSANGTEDADDFTFGIREINDYYTSNGDRGFTLNGKRLLIRGGGWTDDIFMRDTPSSNAAQLKMVCDMNLNAIRMENIWGGSQDIFNRCDSLGILVLPGWTCHWEWEDYLGKKCDILYGGMTSEADVTLMTRYFHDQVLWLRRHPSIICWFIGSDKLPAPELEQNYLLILNKLDPSRPHITSAKKLESGLTGTAGMKMAGPYDYVSPSYWYEKRAPGGAFGFNSETGIGAQLPQKEDIVRMVGTDHLWPVDSVWNYHCTASTSSMSTLDRLQEVLGERYGETGTLDAFLHCADLANYESTRAMFESFRVNVPRATGIIQWMLNSARPGMYWQLYDYYGVPNAAYYGVKNGNAPLQLIYDYGQRKVMMANSTLNRHEAIAEMDLYDTDGRQLSHQVKLAEAKEINYAGVFQVPAFRPDNAFLFLKLKDRAGNLLAHNVYVLAKDSDVYDWAKSTWITTPVRHYASYEALSSLPVVDVKVVVNTSGKKESGKVKIVLNNPTNHVAFFLRMALVDRQGTLVSPVFYSDNYISLEPHQQTTVTCDLSQLKTKSKLRLKVEGWNIKPLGISLN</sequence>
<dbReference type="GO" id="GO:0005975">
    <property type="term" value="P:carbohydrate metabolic process"/>
    <property type="evidence" value="ECO:0007669"/>
    <property type="project" value="InterPro"/>
</dbReference>
<feature type="domain" description="Beta-mannosidase-like galactose-binding" evidence="7">
    <location>
        <begin position="37"/>
        <end position="150"/>
    </location>
</feature>
<evidence type="ECO:0000259" key="6">
    <source>
        <dbReference type="Pfam" id="PF18368"/>
    </source>
</evidence>
<keyword evidence="3 8" id="KW-0326">Glycosidase</keyword>
<keyword evidence="4" id="KW-0732">Signal</keyword>